<dbReference type="EMBL" id="NOXU01000032">
    <property type="protein sequence ID" value="OYQ31521.1"/>
    <property type="molecule type" value="Genomic_DNA"/>
</dbReference>
<accession>A0A255YQR1</accession>
<dbReference type="InterPro" id="IPR005107">
    <property type="entry name" value="CO_DH_flav_C"/>
</dbReference>
<keyword evidence="1" id="KW-0285">Flavoprotein</keyword>
<dbReference type="InterPro" id="IPR016208">
    <property type="entry name" value="Ald_Oxase/xanthine_DH-like"/>
</dbReference>
<dbReference type="InterPro" id="IPR001041">
    <property type="entry name" value="2Fe-2S_ferredoxin-type"/>
</dbReference>
<keyword evidence="4" id="KW-0560">Oxidoreductase</keyword>
<protein>
    <submittedName>
        <fullName evidence="8">Xanthine dehydrogenase small subunit</fullName>
    </submittedName>
</protein>
<dbReference type="PROSITE" id="PS51085">
    <property type="entry name" value="2FE2S_FER_2"/>
    <property type="match status" value="1"/>
</dbReference>
<dbReference type="InterPro" id="IPR012175">
    <property type="entry name" value="Xanth_DH_ssu_bac"/>
</dbReference>
<evidence type="ECO:0000313" key="9">
    <source>
        <dbReference type="Proteomes" id="UP000216998"/>
    </source>
</evidence>
<evidence type="ECO:0000259" key="6">
    <source>
        <dbReference type="PROSITE" id="PS51085"/>
    </source>
</evidence>
<dbReference type="InterPro" id="IPR036884">
    <property type="entry name" value="2Fe-2S-bd_dom_sf"/>
</dbReference>
<reference evidence="8 9" key="1">
    <citation type="submission" date="2017-07" db="EMBL/GenBank/DDBJ databases">
        <title>Niveispirillum cyanobacteriorum sp. nov., isolated from cyanobacterial aggregates in a eutrophic lake.</title>
        <authorList>
            <person name="Cai H."/>
        </authorList>
    </citation>
    <scope>NUCLEOTIDE SEQUENCE [LARGE SCALE GENOMIC DNA]</scope>
    <source>
        <strain evidence="9">TH1-14</strain>
    </source>
</reference>
<dbReference type="PIRSF" id="PIRSF036557">
    <property type="entry name" value="XdhA_RC"/>
    <property type="match status" value="1"/>
</dbReference>
<dbReference type="Pfam" id="PF00111">
    <property type="entry name" value="Fer2"/>
    <property type="match status" value="1"/>
</dbReference>
<feature type="domain" description="FAD-binding PCMH-type" evidence="7">
    <location>
        <begin position="194"/>
        <end position="367"/>
    </location>
</feature>
<dbReference type="Proteomes" id="UP000216998">
    <property type="component" value="Unassembled WGS sequence"/>
</dbReference>
<dbReference type="SUPFAM" id="SSF54292">
    <property type="entry name" value="2Fe-2S ferredoxin-like"/>
    <property type="match status" value="1"/>
</dbReference>
<dbReference type="InterPro" id="IPR012675">
    <property type="entry name" value="Beta-grasp_dom_sf"/>
</dbReference>
<dbReference type="OrthoDB" id="9792018at2"/>
<dbReference type="SUPFAM" id="SSF55447">
    <property type="entry name" value="CO dehydrogenase flavoprotein C-terminal domain-like"/>
    <property type="match status" value="1"/>
</dbReference>
<name>A0A255YQR1_9PROT</name>
<dbReference type="SUPFAM" id="SSF56176">
    <property type="entry name" value="FAD-binding/transporter-associated domain-like"/>
    <property type="match status" value="1"/>
</dbReference>
<dbReference type="PANTHER" id="PTHR45444:SF3">
    <property type="entry name" value="XANTHINE DEHYDROGENASE"/>
    <property type="match status" value="1"/>
</dbReference>
<dbReference type="InterPro" id="IPR006058">
    <property type="entry name" value="2Fe2S_fd_BS"/>
</dbReference>
<dbReference type="InterPro" id="IPR036010">
    <property type="entry name" value="2Fe-2S_ferredoxin-like_sf"/>
</dbReference>
<dbReference type="InterPro" id="IPR016169">
    <property type="entry name" value="FAD-bd_PCMH_sub2"/>
</dbReference>
<organism evidence="8 9">
    <name type="scientific">Niveispirillum lacus</name>
    <dbReference type="NCBI Taxonomy" id="1981099"/>
    <lineage>
        <taxon>Bacteria</taxon>
        <taxon>Pseudomonadati</taxon>
        <taxon>Pseudomonadota</taxon>
        <taxon>Alphaproteobacteria</taxon>
        <taxon>Rhodospirillales</taxon>
        <taxon>Azospirillaceae</taxon>
        <taxon>Niveispirillum</taxon>
    </lineage>
</organism>
<feature type="domain" description="2Fe-2S ferredoxin-type" evidence="6">
    <location>
        <begin position="3"/>
        <end position="95"/>
    </location>
</feature>
<dbReference type="SMART" id="SM01092">
    <property type="entry name" value="CO_deh_flav_C"/>
    <property type="match status" value="1"/>
</dbReference>
<keyword evidence="5" id="KW-0408">Iron</keyword>
<keyword evidence="2" id="KW-0479">Metal-binding</keyword>
<evidence type="ECO:0000256" key="4">
    <source>
        <dbReference type="ARBA" id="ARBA00023002"/>
    </source>
</evidence>
<evidence type="ECO:0000256" key="5">
    <source>
        <dbReference type="ARBA" id="ARBA00023004"/>
    </source>
</evidence>
<dbReference type="Gene3D" id="3.30.43.10">
    <property type="entry name" value="Uridine Diphospho-n-acetylenolpyruvylglucosamine Reductase, domain 2"/>
    <property type="match status" value="1"/>
</dbReference>
<dbReference type="RefSeq" id="WP_094458203.1">
    <property type="nucleotide sequence ID" value="NZ_NOXU01000032.1"/>
</dbReference>
<dbReference type="CDD" id="cd00207">
    <property type="entry name" value="fer2"/>
    <property type="match status" value="1"/>
</dbReference>
<dbReference type="InterPro" id="IPR002888">
    <property type="entry name" value="2Fe-2S-bd"/>
</dbReference>
<dbReference type="GO" id="GO:0051537">
    <property type="term" value="F:2 iron, 2 sulfur cluster binding"/>
    <property type="evidence" value="ECO:0007669"/>
    <property type="project" value="InterPro"/>
</dbReference>
<evidence type="ECO:0000256" key="2">
    <source>
        <dbReference type="ARBA" id="ARBA00022723"/>
    </source>
</evidence>
<dbReference type="InterPro" id="IPR014307">
    <property type="entry name" value="Xanthine_DH_ssu"/>
</dbReference>
<dbReference type="NCBIfam" id="TIGR02963">
    <property type="entry name" value="xanthine_xdhA"/>
    <property type="match status" value="1"/>
</dbReference>
<dbReference type="Pfam" id="PF01799">
    <property type="entry name" value="Fer2_2"/>
    <property type="match status" value="1"/>
</dbReference>
<keyword evidence="9" id="KW-1185">Reference proteome</keyword>
<evidence type="ECO:0000313" key="8">
    <source>
        <dbReference type="EMBL" id="OYQ31521.1"/>
    </source>
</evidence>
<dbReference type="Gene3D" id="3.30.390.50">
    <property type="entry name" value="CO dehydrogenase flavoprotein, C-terminal domain"/>
    <property type="match status" value="1"/>
</dbReference>
<dbReference type="PROSITE" id="PS51387">
    <property type="entry name" value="FAD_PCMH"/>
    <property type="match status" value="1"/>
</dbReference>
<dbReference type="Gene3D" id="1.10.150.120">
    <property type="entry name" value="[2Fe-2S]-binding domain"/>
    <property type="match status" value="1"/>
</dbReference>
<dbReference type="Pfam" id="PF03450">
    <property type="entry name" value="CO_deh_flav_C"/>
    <property type="match status" value="1"/>
</dbReference>
<dbReference type="GO" id="GO:0005506">
    <property type="term" value="F:iron ion binding"/>
    <property type="evidence" value="ECO:0007669"/>
    <property type="project" value="InterPro"/>
</dbReference>
<dbReference type="PANTHER" id="PTHR45444">
    <property type="entry name" value="XANTHINE DEHYDROGENASE"/>
    <property type="match status" value="1"/>
</dbReference>
<dbReference type="GO" id="GO:0071949">
    <property type="term" value="F:FAD binding"/>
    <property type="evidence" value="ECO:0007669"/>
    <property type="project" value="InterPro"/>
</dbReference>
<dbReference type="InterPro" id="IPR002346">
    <property type="entry name" value="Mopterin_DH_FAD-bd"/>
</dbReference>
<dbReference type="Gene3D" id="3.30.465.10">
    <property type="match status" value="1"/>
</dbReference>
<dbReference type="InterPro" id="IPR016167">
    <property type="entry name" value="FAD-bd_PCMH_sub1"/>
</dbReference>
<keyword evidence="3" id="KW-0274">FAD</keyword>
<dbReference type="Pfam" id="PF00941">
    <property type="entry name" value="FAD_binding_5"/>
    <property type="match status" value="1"/>
</dbReference>
<dbReference type="Gene3D" id="3.10.20.30">
    <property type="match status" value="1"/>
</dbReference>
<dbReference type="InterPro" id="IPR016166">
    <property type="entry name" value="FAD-bd_PCMH"/>
</dbReference>
<proteinExistence type="predicted"/>
<gene>
    <name evidence="8" type="primary">xdhA</name>
    <name evidence="8" type="ORF">CHU95_20470</name>
</gene>
<dbReference type="PROSITE" id="PS00197">
    <property type="entry name" value="2FE2S_FER_1"/>
    <property type="match status" value="1"/>
</dbReference>
<dbReference type="SUPFAM" id="SSF47741">
    <property type="entry name" value="CO dehydrogenase ISP C-domain like"/>
    <property type="match status" value="1"/>
</dbReference>
<sequence length="493" mass="52372">MADCVRFVHRGQVVTLSDVPPTRTVLDYLREDRGRRGTKEGCNEGDCGACTIVLGTRVGVLGVTEAESIQYRAVNACILFVTALDGKELVTVEDLAGPDGTLHPIQQAMVDHHGSQCGFCTPGFVMSLFALYHTEADPDRPRIDAALAGNLCRCTGYRPIVDAARAMGRAPDTYTAQMTETLALLRSIERHETLSHPGGTAFAPATSDQLADLLLAHPDATIVAGGTDVGLWVTKQMRDLGTIIHIGGISDLAGITHTNGQINIGATATVTDAAEILSRLYPDLGELFRRYGSEQVRNSATLGGNIANGSPIGDSMPALIALGSTLVLRRGGVTREMPLQDFFLSYRKTALQPGEFVAAIRVPEPSADRLFACYKISKRFDQDISAVMAGFGLTLKDGIVTEARLAFGGMAGTPKRASRAEAALIGRPFDATSAKEAAAALAQDFQPLTDMRASADYRLVTAGNLILKWQMEQALPATATRVPAFARAIGGAA</sequence>
<evidence type="ECO:0000259" key="7">
    <source>
        <dbReference type="PROSITE" id="PS51387"/>
    </source>
</evidence>
<dbReference type="InterPro" id="IPR036318">
    <property type="entry name" value="FAD-bd_PCMH-like_sf"/>
</dbReference>
<evidence type="ECO:0000256" key="1">
    <source>
        <dbReference type="ARBA" id="ARBA00022630"/>
    </source>
</evidence>
<comment type="caution">
    <text evidence="8">The sequence shown here is derived from an EMBL/GenBank/DDBJ whole genome shotgun (WGS) entry which is preliminary data.</text>
</comment>
<dbReference type="GO" id="GO:0004854">
    <property type="term" value="F:xanthine dehydrogenase activity"/>
    <property type="evidence" value="ECO:0007669"/>
    <property type="project" value="InterPro"/>
</dbReference>
<dbReference type="InterPro" id="IPR036683">
    <property type="entry name" value="CO_DH_flav_C_dom_sf"/>
</dbReference>
<evidence type="ECO:0000256" key="3">
    <source>
        <dbReference type="ARBA" id="ARBA00022827"/>
    </source>
</evidence>
<dbReference type="AlphaFoldDB" id="A0A255YQR1"/>